<accession>A0AAJ6K4R2</accession>
<dbReference type="InterPro" id="IPR017871">
    <property type="entry name" value="ABC_transporter-like_CS"/>
</dbReference>
<evidence type="ECO:0000256" key="4">
    <source>
        <dbReference type="ARBA" id="ARBA00022840"/>
    </source>
</evidence>
<dbReference type="PANTHER" id="PTHR42711:SF5">
    <property type="entry name" value="ABC TRANSPORTER ATP-BINDING PROTEIN NATA"/>
    <property type="match status" value="1"/>
</dbReference>
<evidence type="ECO:0000313" key="7">
    <source>
        <dbReference type="Proteomes" id="UP001238155"/>
    </source>
</evidence>
<dbReference type="InterPro" id="IPR003593">
    <property type="entry name" value="AAA+_ATPase"/>
</dbReference>
<dbReference type="InterPro" id="IPR003439">
    <property type="entry name" value="ABC_transporter-like_ATP-bd"/>
</dbReference>
<dbReference type="InterPro" id="IPR050763">
    <property type="entry name" value="ABC_transporter_ATP-binding"/>
</dbReference>
<evidence type="ECO:0000256" key="1">
    <source>
        <dbReference type="ARBA" id="ARBA00005417"/>
    </source>
</evidence>
<keyword evidence="4 6" id="KW-0067">ATP-binding</keyword>
<reference evidence="6" key="1">
    <citation type="submission" date="2023-04" db="EMBL/GenBank/DDBJ databases">
        <title>Four porcine-derived lactic acid bacteria strains analyses and their evaluation as potential probiotics based on genomics.</title>
        <authorList>
            <person name="Niu D."/>
        </authorList>
    </citation>
    <scope>NUCLEOTIDE SEQUENCE</scope>
    <source>
        <strain evidence="6">ZSB1</strain>
    </source>
</reference>
<gene>
    <name evidence="6" type="ORF">QFF56_08730</name>
</gene>
<sequence length="240" mass="26952">MICLEGVSLGYGRDVVVKNVDFMLSKGDFVALVGANGVGKSTLINTLVGILEPITGKVLLEFQTKRKNPFNDIGFSPQDQIMDWYMNVYDNIIQGPVLAGFPRKEAAKNCKKMIELLDITEISSSPVDHISGGQQQRVQIARELAKDPQIYILDEPTTGLDVETSERLFSFLKKRSRQGALILVSSHDLTLLENYADKLIFLDSGEQKYFGYLNDFLNGETSLREKYLKERGKHHGSKKF</sequence>
<feature type="domain" description="ABC transporter" evidence="5">
    <location>
        <begin position="2"/>
        <end position="229"/>
    </location>
</feature>
<name>A0AAJ6K4R2_9LACO</name>
<keyword evidence="2" id="KW-0813">Transport</keyword>
<organism evidence="6 7">
    <name type="scientific">Ligilactobacillus animalis</name>
    <dbReference type="NCBI Taxonomy" id="1605"/>
    <lineage>
        <taxon>Bacteria</taxon>
        <taxon>Bacillati</taxon>
        <taxon>Bacillota</taxon>
        <taxon>Bacilli</taxon>
        <taxon>Lactobacillales</taxon>
        <taxon>Lactobacillaceae</taxon>
        <taxon>Ligilactobacillus</taxon>
    </lineage>
</organism>
<dbReference type="PROSITE" id="PS50893">
    <property type="entry name" value="ABC_TRANSPORTER_2"/>
    <property type="match status" value="1"/>
</dbReference>
<dbReference type="Proteomes" id="UP001238155">
    <property type="component" value="Chromosome"/>
</dbReference>
<dbReference type="SUPFAM" id="SSF52540">
    <property type="entry name" value="P-loop containing nucleoside triphosphate hydrolases"/>
    <property type="match status" value="1"/>
</dbReference>
<dbReference type="Gene3D" id="3.40.50.300">
    <property type="entry name" value="P-loop containing nucleotide triphosphate hydrolases"/>
    <property type="match status" value="1"/>
</dbReference>
<dbReference type="RefSeq" id="WP_283534649.1">
    <property type="nucleotide sequence ID" value="NZ_CP123751.1"/>
</dbReference>
<proteinExistence type="inferred from homology"/>
<dbReference type="Pfam" id="PF00005">
    <property type="entry name" value="ABC_tran"/>
    <property type="match status" value="1"/>
</dbReference>
<protein>
    <submittedName>
        <fullName evidence="6">ABC transporter ATP-binding protein</fullName>
    </submittedName>
</protein>
<keyword evidence="3" id="KW-0547">Nucleotide-binding</keyword>
<evidence type="ECO:0000256" key="3">
    <source>
        <dbReference type="ARBA" id="ARBA00022741"/>
    </source>
</evidence>
<dbReference type="PROSITE" id="PS00211">
    <property type="entry name" value="ABC_TRANSPORTER_1"/>
    <property type="match status" value="1"/>
</dbReference>
<dbReference type="SMART" id="SM00382">
    <property type="entry name" value="AAA"/>
    <property type="match status" value="1"/>
</dbReference>
<dbReference type="GO" id="GO:0005524">
    <property type="term" value="F:ATP binding"/>
    <property type="evidence" value="ECO:0007669"/>
    <property type="project" value="UniProtKB-KW"/>
</dbReference>
<evidence type="ECO:0000259" key="5">
    <source>
        <dbReference type="PROSITE" id="PS50893"/>
    </source>
</evidence>
<comment type="similarity">
    <text evidence="1">Belongs to the ABC transporter superfamily.</text>
</comment>
<dbReference type="EMBL" id="CP123751">
    <property type="protein sequence ID" value="WHQ80003.1"/>
    <property type="molecule type" value="Genomic_DNA"/>
</dbReference>
<dbReference type="PANTHER" id="PTHR42711">
    <property type="entry name" value="ABC TRANSPORTER ATP-BINDING PROTEIN"/>
    <property type="match status" value="1"/>
</dbReference>
<evidence type="ECO:0000256" key="2">
    <source>
        <dbReference type="ARBA" id="ARBA00022448"/>
    </source>
</evidence>
<dbReference type="InterPro" id="IPR027417">
    <property type="entry name" value="P-loop_NTPase"/>
</dbReference>
<evidence type="ECO:0000313" key="6">
    <source>
        <dbReference type="EMBL" id="WHQ80003.1"/>
    </source>
</evidence>
<dbReference type="GO" id="GO:0016887">
    <property type="term" value="F:ATP hydrolysis activity"/>
    <property type="evidence" value="ECO:0007669"/>
    <property type="project" value="InterPro"/>
</dbReference>
<dbReference type="AlphaFoldDB" id="A0AAJ6K4R2"/>